<dbReference type="InterPro" id="IPR029058">
    <property type="entry name" value="AB_hydrolase_fold"/>
</dbReference>
<dbReference type="Gene3D" id="3.40.50.1820">
    <property type="entry name" value="alpha/beta hydrolase"/>
    <property type="match status" value="1"/>
</dbReference>
<evidence type="ECO:0000313" key="2">
    <source>
        <dbReference type="Proteomes" id="UP000230179"/>
    </source>
</evidence>
<sequence length="302" mass="32725">MEGRQERARAKTEPSLVEQFDAPETIEIAGEQVPVVDIEPKEKKSDIPTVFVTGFSATPTTLKDAMIRTAEAGRRVIAAKAPHGVTIEKDDPALEGVDLPSAHLRKLKALLGVIEAKDLTEVNIIADSEGAIIALAAAALEPEKFKNLVLVSPAGLIGEDTFFQILHRTIADITLEQKLGKDMQKVEYPSPGSEGATSILSNIPASIKEIQAIAHSDITGVLKYLKEKGVLVSIIHAVDDKLFPMERVQEMTKADMITGFYSVKGTHNMIYNYEPFGRAAEAALSALEDKRKKLTKDNDGVG</sequence>
<accession>A0A2H0U9B4</accession>
<organism evidence="1 2">
    <name type="scientific">Candidatus Kaiserbacteria bacterium CG10_big_fil_rev_8_21_14_0_10_56_12</name>
    <dbReference type="NCBI Taxonomy" id="1974611"/>
    <lineage>
        <taxon>Bacteria</taxon>
        <taxon>Candidatus Kaiseribacteriota</taxon>
    </lineage>
</organism>
<protein>
    <recommendedName>
        <fullName evidence="3">Serine aminopeptidase S33 domain-containing protein</fullName>
    </recommendedName>
</protein>
<dbReference type="AlphaFoldDB" id="A0A2H0U9B4"/>
<reference evidence="2" key="1">
    <citation type="submission" date="2017-09" db="EMBL/GenBank/DDBJ databases">
        <title>Depth-based differentiation of microbial function through sediment-hosted aquifers and enrichment of novel symbionts in the deep terrestrial subsurface.</title>
        <authorList>
            <person name="Probst A.J."/>
            <person name="Ladd B."/>
            <person name="Jarett J.K."/>
            <person name="Geller-Mcgrath D.E."/>
            <person name="Sieber C.M.K."/>
            <person name="Emerson J.B."/>
            <person name="Anantharaman K."/>
            <person name="Thomas B.C."/>
            <person name="Malmstrom R."/>
            <person name="Stieglmeier M."/>
            <person name="Klingl A."/>
            <person name="Woyke T."/>
            <person name="Ryan C.M."/>
            <person name="Banfield J.F."/>
        </authorList>
    </citation>
    <scope>NUCLEOTIDE SEQUENCE [LARGE SCALE GENOMIC DNA]</scope>
</reference>
<comment type="caution">
    <text evidence="1">The sequence shown here is derived from an EMBL/GenBank/DDBJ whole genome shotgun (WGS) entry which is preliminary data.</text>
</comment>
<dbReference type="EMBL" id="PFBL01000021">
    <property type="protein sequence ID" value="PIR83013.1"/>
    <property type="molecule type" value="Genomic_DNA"/>
</dbReference>
<dbReference type="SUPFAM" id="SSF53474">
    <property type="entry name" value="alpha/beta-Hydrolases"/>
    <property type="match status" value="1"/>
</dbReference>
<name>A0A2H0U9B4_9BACT</name>
<proteinExistence type="predicted"/>
<evidence type="ECO:0000313" key="1">
    <source>
        <dbReference type="EMBL" id="PIR83013.1"/>
    </source>
</evidence>
<dbReference type="Proteomes" id="UP000230179">
    <property type="component" value="Unassembled WGS sequence"/>
</dbReference>
<gene>
    <name evidence="1" type="ORF">COU19_02500</name>
</gene>
<evidence type="ECO:0008006" key="3">
    <source>
        <dbReference type="Google" id="ProtNLM"/>
    </source>
</evidence>